<dbReference type="Gene3D" id="3.40.1440.10">
    <property type="entry name" value="GIY-YIG endonuclease"/>
    <property type="match status" value="1"/>
</dbReference>
<dbReference type="GO" id="GO:0004519">
    <property type="term" value="F:endonuclease activity"/>
    <property type="evidence" value="ECO:0007669"/>
    <property type="project" value="UniProtKB-KW"/>
</dbReference>
<keyword evidence="2" id="KW-0255">Endonuclease</keyword>
<dbReference type="Proteomes" id="UP000237662">
    <property type="component" value="Unassembled WGS sequence"/>
</dbReference>
<name>A0A2S6I2R3_9BACT</name>
<dbReference type="PROSITE" id="PS50164">
    <property type="entry name" value="GIY_YIG"/>
    <property type="match status" value="1"/>
</dbReference>
<dbReference type="AlphaFoldDB" id="A0A2S6I2R3"/>
<evidence type="ECO:0000259" key="1">
    <source>
        <dbReference type="PROSITE" id="PS50164"/>
    </source>
</evidence>
<reference evidence="2 3" key="1">
    <citation type="submission" date="2018-02" db="EMBL/GenBank/DDBJ databases">
        <title>Genomic Encyclopedia of Archaeal and Bacterial Type Strains, Phase II (KMG-II): from individual species to whole genera.</title>
        <authorList>
            <person name="Goeker M."/>
        </authorList>
    </citation>
    <scope>NUCLEOTIDE SEQUENCE [LARGE SCALE GENOMIC DNA]</scope>
    <source>
        <strain evidence="2 3">DSM 29526</strain>
    </source>
</reference>
<dbReference type="CDD" id="cd10449">
    <property type="entry name" value="GIY-YIG_SLX1_like"/>
    <property type="match status" value="1"/>
</dbReference>
<dbReference type="SUPFAM" id="SSF82771">
    <property type="entry name" value="GIY-YIG endonuclease"/>
    <property type="match status" value="1"/>
</dbReference>
<gene>
    <name evidence="2" type="ORF">CLV84_2370</name>
</gene>
<dbReference type="EMBL" id="PTJC01000006">
    <property type="protein sequence ID" value="PPK85472.1"/>
    <property type="molecule type" value="Genomic_DNA"/>
</dbReference>
<organism evidence="2 3">
    <name type="scientific">Neolewinella xylanilytica</name>
    <dbReference type="NCBI Taxonomy" id="1514080"/>
    <lineage>
        <taxon>Bacteria</taxon>
        <taxon>Pseudomonadati</taxon>
        <taxon>Bacteroidota</taxon>
        <taxon>Saprospiria</taxon>
        <taxon>Saprospirales</taxon>
        <taxon>Lewinellaceae</taxon>
        <taxon>Neolewinella</taxon>
    </lineage>
</organism>
<dbReference type="OrthoDB" id="1495241at2"/>
<keyword evidence="2" id="KW-0540">Nuclease</keyword>
<accession>A0A2S6I2R3</accession>
<dbReference type="Pfam" id="PF01541">
    <property type="entry name" value="GIY-YIG"/>
    <property type="match status" value="1"/>
</dbReference>
<keyword evidence="3" id="KW-1185">Reference proteome</keyword>
<dbReference type="InterPro" id="IPR000305">
    <property type="entry name" value="GIY-YIG_endonuc"/>
</dbReference>
<sequence>MFYVYILYSERIHRCYIGSTALAPKERLQQHNSVDKSTPFTAKGQPWMLVSSMVCTTRLQALRVERHIKRMKSKVYIQNLVTYFEMREKLIARYAEH</sequence>
<protein>
    <submittedName>
        <fullName evidence="2">Putative endonuclease</fullName>
    </submittedName>
</protein>
<dbReference type="RefSeq" id="WP_104419972.1">
    <property type="nucleotide sequence ID" value="NZ_PTJC01000006.1"/>
</dbReference>
<keyword evidence="2" id="KW-0378">Hydrolase</keyword>
<evidence type="ECO:0000313" key="3">
    <source>
        <dbReference type="Proteomes" id="UP000237662"/>
    </source>
</evidence>
<dbReference type="InterPro" id="IPR035901">
    <property type="entry name" value="GIY-YIG_endonuc_sf"/>
</dbReference>
<proteinExistence type="predicted"/>
<evidence type="ECO:0000313" key="2">
    <source>
        <dbReference type="EMBL" id="PPK85472.1"/>
    </source>
</evidence>
<comment type="caution">
    <text evidence="2">The sequence shown here is derived from an EMBL/GenBank/DDBJ whole genome shotgun (WGS) entry which is preliminary data.</text>
</comment>
<feature type="domain" description="GIY-YIG" evidence="1">
    <location>
        <begin position="1"/>
        <end position="78"/>
    </location>
</feature>